<evidence type="ECO:0000259" key="2">
    <source>
        <dbReference type="Pfam" id="PF00931"/>
    </source>
</evidence>
<feature type="region of interest" description="Disordered" evidence="1">
    <location>
        <begin position="438"/>
        <end position="469"/>
    </location>
</feature>
<dbReference type="EMBL" id="ML119726">
    <property type="protein sequence ID" value="RPA77461.1"/>
    <property type="molecule type" value="Genomic_DNA"/>
</dbReference>
<keyword evidence="4" id="KW-1185">Reference proteome</keyword>
<sequence length="714" mass="80300">MRTLSDTARDFLFTFFGSSLALSSVRRLNIAQVLQCLKGNHYRWTIYQQSMQSDGTAASTVVGECRSIQYENLALGQRLSEGFYHHRLTTPPRSISPHLRQRLEFLDSRFSRVLGELRSLNLCKEIDASDAFLERDGKDSVVEYRDLLFPLPLVYCLPMYIEDDGSMEELIGRLVRIYFASLGDDVLSCIRNEGDAYRPIINLAGGATYDFQSLARKLEAVYASLGRWISLLLQRKMTEVPVVGSFASIIAIFHIIWLERDLTEGSSGKSAIGPLDLFSDSSSLADYSWGWDKLNYEIKRARLLVRPNLADEMVRLAAIAPRTWRREFDAKSPSEMLSRSERIMWTSFKMWKSGAPLSRIRKRLSTVTNGRWIPTTTRTDLPLDSSNADETLAVSSPFPGYEYHIPGEDAVHVYMASRYHEDDSEYAVFQDQSHHRPISIPEECSQNGRANTKLDSADSGSDHLEGNPCEESSWSNFEYSPLYDEAPYLSPRPKLMEAVVDQLEAEGICTLIGMPGSGKSQLALHIARTQMHASYSSVFFFQAGTFCDLWTSFHNLAYLLDIVTSGVASSVFSRAYYPDPENRHEQNYVFAIKRWLSRRQRPFLLVFDNCDDLEVLENLKNWFPSAESGNKGHIIITSRREEAAKLVSDGVVVGGLEEDAAVELLLKASRHDPGSESPPTAAGLLAAARTIVRGLDGLPLAVYSVGEYIRSSIR</sequence>
<feature type="compositionally biased region" description="Polar residues" evidence="1">
    <location>
        <begin position="444"/>
        <end position="454"/>
    </location>
</feature>
<dbReference type="InterPro" id="IPR002182">
    <property type="entry name" value="NB-ARC"/>
</dbReference>
<name>A0A3N4HZT4_ASCIM</name>
<evidence type="ECO:0000313" key="3">
    <source>
        <dbReference type="EMBL" id="RPA77461.1"/>
    </source>
</evidence>
<evidence type="ECO:0000256" key="1">
    <source>
        <dbReference type="SAM" id="MobiDB-lite"/>
    </source>
</evidence>
<dbReference type="Pfam" id="PF00931">
    <property type="entry name" value="NB-ARC"/>
    <property type="match status" value="1"/>
</dbReference>
<dbReference type="OrthoDB" id="5086500at2759"/>
<proteinExistence type="predicted"/>
<dbReference type="SUPFAM" id="SSF52540">
    <property type="entry name" value="P-loop containing nucleoside triphosphate hydrolases"/>
    <property type="match status" value="1"/>
</dbReference>
<evidence type="ECO:0000313" key="4">
    <source>
        <dbReference type="Proteomes" id="UP000275078"/>
    </source>
</evidence>
<dbReference type="Proteomes" id="UP000275078">
    <property type="component" value="Unassembled WGS sequence"/>
</dbReference>
<dbReference type="InterPro" id="IPR027417">
    <property type="entry name" value="P-loop_NTPase"/>
</dbReference>
<organism evidence="3 4">
    <name type="scientific">Ascobolus immersus RN42</name>
    <dbReference type="NCBI Taxonomy" id="1160509"/>
    <lineage>
        <taxon>Eukaryota</taxon>
        <taxon>Fungi</taxon>
        <taxon>Dikarya</taxon>
        <taxon>Ascomycota</taxon>
        <taxon>Pezizomycotina</taxon>
        <taxon>Pezizomycetes</taxon>
        <taxon>Pezizales</taxon>
        <taxon>Ascobolaceae</taxon>
        <taxon>Ascobolus</taxon>
    </lineage>
</organism>
<dbReference type="Gene3D" id="3.40.50.300">
    <property type="entry name" value="P-loop containing nucleotide triphosphate hydrolases"/>
    <property type="match status" value="1"/>
</dbReference>
<dbReference type="AlphaFoldDB" id="A0A3N4HZT4"/>
<dbReference type="GO" id="GO:0043531">
    <property type="term" value="F:ADP binding"/>
    <property type="evidence" value="ECO:0007669"/>
    <property type="project" value="InterPro"/>
</dbReference>
<dbReference type="PANTHER" id="PTHR35205:SF1">
    <property type="entry name" value="ZU5 DOMAIN-CONTAINING PROTEIN"/>
    <property type="match status" value="1"/>
</dbReference>
<gene>
    <name evidence="3" type="ORF">BJ508DRAFT_170538</name>
</gene>
<reference evidence="3 4" key="1">
    <citation type="journal article" date="2018" name="Nat. Ecol. Evol.">
        <title>Pezizomycetes genomes reveal the molecular basis of ectomycorrhizal truffle lifestyle.</title>
        <authorList>
            <person name="Murat C."/>
            <person name="Payen T."/>
            <person name="Noel B."/>
            <person name="Kuo A."/>
            <person name="Morin E."/>
            <person name="Chen J."/>
            <person name="Kohler A."/>
            <person name="Krizsan K."/>
            <person name="Balestrini R."/>
            <person name="Da Silva C."/>
            <person name="Montanini B."/>
            <person name="Hainaut M."/>
            <person name="Levati E."/>
            <person name="Barry K.W."/>
            <person name="Belfiori B."/>
            <person name="Cichocki N."/>
            <person name="Clum A."/>
            <person name="Dockter R.B."/>
            <person name="Fauchery L."/>
            <person name="Guy J."/>
            <person name="Iotti M."/>
            <person name="Le Tacon F."/>
            <person name="Lindquist E.A."/>
            <person name="Lipzen A."/>
            <person name="Malagnac F."/>
            <person name="Mello A."/>
            <person name="Molinier V."/>
            <person name="Miyauchi S."/>
            <person name="Poulain J."/>
            <person name="Riccioni C."/>
            <person name="Rubini A."/>
            <person name="Sitrit Y."/>
            <person name="Splivallo R."/>
            <person name="Traeger S."/>
            <person name="Wang M."/>
            <person name="Zifcakova L."/>
            <person name="Wipf D."/>
            <person name="Zambonelli A."/>
            <person name="Paolocci F."/>
            <person name="Nowrousian M."/>
            <person name="Ottonello S."/>
            <person name="Baldrian P."/>
            <person name="Spatafora J.W."/>
            <person name="Henrissat B."/>
            <person name="Nagy L.G."/>
            <person name="Aury J.M."/>
            <person name="Wincker P."/>
            <person name="Grigoriev I.V."/>
            <person name="Bonfante P."/>
            <person name="Martin F.M."/>
        </authorList>
    </citation>
    <scope>NUCLEOTIDE SEQUENCE [LARGE SCALE GENOMIC DNA]</scope>
    <source>
        <strain evidence="3 4">RN42</strain>
    </source>
</reference>
<accession>A0A3N4HZT4</accession>
<feature type="domain" description="NB-ARC" evidence="2">
    <location>
        <begin position="495"/>
        <end position="668"/>
    </location>
</feature>
<protein>
    <recommendedName>
        <fullName evidence="2">NB-ARC domain-containing protein</fullName>
    </recommendedName>
</protein>
<dbReference type="PANTHER" id="PTHR35205">
    <property type="entry name" value="NB-ARC AND TPR DOMAIN PROTEIN"/>
    <property type="match status" value="1"/>
</dbReference>